<name>A0A0S2K6G8_9GAMM</name>
<evidence type="ECO:0000256" key="5">
    <source>
        <dbReference type="ARBA" id="ARBA00023157"/>
    </source>
</evidence>
<evidence type="ECO:0000256" key="4">
    <source>
        <dbReference type="ARBA" id="ARBA00022764"/>
    </source>
</evidence>
<evidence type="ECO:0000256" key="1">
    <source>
        <dbReference type="ARBA" id="ARBA00004418"/>
    </source>
</evidence>
<dbReference type="STRING" id="161398.PP2015_3091"/>
<dbReference type="Pfam" id="PF01323">
    <property type="entry name" value="DSBA"/>
    <property type="match status" value="1"/>
</dbReference>
<organism evidence="11 12">
    <name type="scientific">Pseudoalteromonas phenolica</name>
    <dbReference type="NCBI Taxonomy" id="161398"/>
    <lineage>
        <taxon>Bacteria</taxon>
        <taxon>Pseudomonadati</taxon>
        <taxon>Pseudomonadota</taxon>
        <taxon>Gammaproteobacteria</taxon>
        <taxon>Alteromonadales</taxon>
        <taxon>Pseudoalteromonadaceae</taxon>
        <taxon>Pseudoalteromonas</taxon>
    </lineage>
</organism>
<evidence type="ECO:0000256" key="2">
    <source>
        <dbReference type="ARBA" id="ARBA00005791"/>
    </source>
</evidence>
<dbReference type="AlphaFoldDB" id="A0A0S2K6G8"/>
<feature type="domain" description="Thioredoxin" evidence="10">
    <location>
        <begin position="8"/>
        <end position="208"/>
    </location>
</feature>
<accession>A0A0S2K6G8</accession>
<reference evidence="11 12" key="1">
    <citation type="submission" date="2015-11" db="EMBL/GenBank/DDBJ databases">
        <authorList>
            <person name="Zhang Y."/>
            <person name="Guo Z."/>
        </authorList>
    </citation>
    <scope>NUCLEOTIDE SEQUENCE [LARGE SCALE GENOMIC DNA]</scope>
    <source>
        <strain evidence="11 12">KCTC 12086</strain>
    </source>
</reference>
<protein>
    <recommendedName>
        <fullName evidence="7">Thiol:disulfide interchange protein</fullName>
    </recommendedName>
</protein>
<gene>
    <name evidence="11" type="ORF">PP2015_3091</name>
</gene>
<keyword evidence="6" id="KW-0676">Redox-active center</keyword>
<sequence>MLKLIKAAALALMLPVVANAAQFEEGVHYEVIAERGTKKPEVTEYFSFFCPACNAFEPLIAQVKPKLNEGVKFKKSHVDFTGPRDPEVQKIMAQGLALAEVLPQKDKIIAAIFTHIHAKRNKINELADMKDIFVAQGVDGTKFDKMYKSFAVRTKTSRMARMQQKWSEKRALTGVPTFIVNGKYKLRLRESKTTTPEQISALINYLAAK</sequence>
<evidence type="ECO:0000256" key="8">
    <source>
        <dbReference type="PIRSR" id="PIRSR001488-1"/>
    </source>
</evidence>
<keyword evidence="12" id="KW-1185">Reference proteome</keyword>
<proteinExistence type="inferred from homology"/>
<dbReference type="InterPro" id="IPR017937">
    <property type="entry name" value="Thioredoxin_CS"/>
</dbReference>
<comment type="subcellular location">
    <subcellularLocation>
        <location evidence="1 7">Periplasm</location>
    </subcellularLocation>
</comment>
<dbReference type="PROSITE" id="PS00194">
    <property type="entry name" value="THIOREDOXIN_1"/>
    <property type="match status" value="1"/>
</dbReference>
<dbReference type="InterPro" id="IPR023205">
    <property type="entry name" value="DsbA/DsbL"/>
</dbReference>
<feature type="disulfide bond" description="Redox-active" evidence="8">
    <location>
        <begin position="50"/>
        <end position="53"/>
    </location>
</feature>
<feature type="signal peptide" evidence="9">
    <location>
        <begin position="1"/>
        <end position="20"/>
    </location>
</feature>
<dbReference type="Gene3D" id="3.40.30.10">
    <property type="entry name" value="Glutaredoxin"/>
    <property type="match status" value="1"/>
</dbReference>
<keyword evidence="4 7" id="KW-0574">Periplasm</keyword>
<evidence type="ECO:0000256" key="9">
    <source>
        <dbReference type="SAM" id="SignalP"/>
    </source>
</evidence>
<dbReference type="Proteomes" id="UP000061457">
    <property type="component" value="Chromosome I"/>
</dbReference>
<dbReference type="InterPro" id="IPR001853">
    <property type="entry name" value="DSBA-like_thioredoxin_dom"/>
</dbReference>
<dbReference type="CDD" id="cd03019">
    <property type="entry name" value="DsbA_DsbA"/>
    <property type="match status" value="1"/>
</dbReference>
<dbReference type="GO" id="GO:0042597">
    <property type="term" value="C:periplasmic space"/>
    <property type="evidence" value="ECO:0007669"/>
    <property type="project" value="UniProtKB-SubCell"/>
</dbReference>
<keyword evidence="5 7" id="KW-1015">Disulfide bond</keyword>
<keyword evidence="3 9" id="KW-0732">Signal</keyword>
<dbReference type="RefSeq" id="WP_058031223.1">
    <property type="nucleotide sequence ID" value="NZ_CP013187.1"/>
</dbReference>
<dbReference type="OrthoDB" id="6291842at2"/>
<evidence type="ECO:0000256" key="6">
    <source>
        <dbReference type="ARBA" id="ARBA00023284"/>
    </source>
</evidence>
<evidence type="ECO:0000259" key="10">
    <source>
        <dbReference type="PROSITE" id="PS51352"/>
    </source>
</evidence>
<evidence type="ECO:0000313" key="12">
    <source>
        <dbReference type="Proteomes" id="UP000061457"/>
    </source>
</evidence>
<dbReference type="PANTHER" id="PTHR35891:SF2">
    <property type="entry name" value="THIOL:DISULFIDE INTERCHANGE PROTEIN DSBA"/>
    <property type="match status" value="1"/>
</dbReference>
<dbReference type="GO" id="GO:0015036">
    <property type="term" value="F:disulfide oxidoreductase activity"/>
    <property type="evidence" value="ECO:0007669"/>
    <property type="project" value="UniProtKB-ARBA"/>
</dbReference>
<evidence type="ECO:0000256" key="3">
    <source>
        <dbReference type="ARBA" id="ARBA00022729"/>
    </source>
</evidence>
<evidence type="ECO:0000256" key="7">
    <source>
        <dbReference type="PIRNR" id="PIRNR001488"/>
    </source>
</evidence>
<dbReference type="InterPro" id="IPR036249">
    <property type="entry name" value="Thioredoxin-like_sf"/>
</dbReference>
<dbReference type="KEGG" id="pphe:PP2015_3091"/>
<comment type="similarity">
    <text evidence="2">Belongs to the thioredoxin family. DsbA subfamily.</text>
</comment>
<dbReference type="PROSITE" id="PS51352">
    <property type="entry name" value="THIOREDOXIN_2"/>
    <property type="match status" value="1"/>
</dbReference>
<dbReference type="EMBL" id="CP013187">
    <property type="protein sequence ID" value="ALO43570.1"/>
    <property type="molecule type" value="Genomic_DNA"/>
</dbReference>
<dbReference type="InterPro" id="IPR013766">
    <property type="entry name" value="Thioredoxin_domain"/>
</dbReference>
<dbReference type="PATRIC" id="fig|161398.10.peg.3148"/>
<dbReference type="PIRSF" id="PIRSF001488">
    <property type="entry name" value="Tdi_protein"/>
    <property type="match status" value="1"/>
</dbReference>
<dbReference type="PANTHER" id="PTHR35891">
    <property type="entry name" value="THIOL:DISULFIDE INTERCHANGE PROTEIN DSBA"/>
    <property type="match status" value="1"/>
</dbReference>
<feature type="chain" id="PRO_5006601293" description="Thiol:disulfide interchange protein" evidence="9">
    <location>
        <begin position="21"/>
        <end position="209"/>
    </location>
</feature>
<dbReference type="InterPro" id="IPR050824">
    <property type="entry name" value="Thiol_disulfide_DsbA"/>
</dbReference>
<evidence type="ECO:0000313" key="11">
    <source>
        <dbReference type="EMBL" id="ALO43570.1"/>
    </source>
</evidence>
<dbReference type="SUPFAM" id="SSF52833">
    <property type="entry name" value="Thioredoxin-like"/>
    <property type="match status" value="1"/>
</dbReference>